<keyword evidence="2" id="KW-1185">Reference proteome</keyword>
<dbReference type="Pfam" id="PF04434">
    <property type="entry name" value="SWIM"/>
    <property type="match status" value="1"/>
</dbReference>
<accession>A0A0K0Y4L2</accession>
<dbReference type="RefSeq" id="WP_049834156.1">
    <property type="nucleotide sequence ID" value="NZ_CP012160.1"/>
</dbReference>
<dbReference type="AlphaFoldDB" id="A0A0K0Y4L2"/>
<proteinExistence type="predicted"/>
<sequence>MLFYVQGSGKTPYELKATGAGETFYLACSCPAGRKTGKQCKHARALLMGEVTALQEGSGDLVELAKLAAGSSAIAEAMDRPLEKMPHRPPEGASCVKSLYEVGCPLIDATDLTPQYSEEGGDWKVRRLTLHERWRNGNLKKGAAFELTWEEMSGDVVVQADGSLAYENVKPRARPYVVRGKSMQTVTRKKFEDAYDFLIKAMAKRG</sequence>
<gene>
    <name evidence="1" type="ORF">OSB_12460</name>
</gene>
<dbReference type="KEGG" id="otm:OSB_12460"/>
<protein>
    <submittedName>
        <fullName evidence="1">Uncharacterized protein</fullName>
    </submittedName>
</protein>
<evidence type="ECO:0000313" key="2">
    <source>
        <dbReference type="Proteomes" id="UP000067444"/>
    </source>
</evidence>
<evidence type="ECO:0000313" key="1">
    <source>
        <dbReference type="EMBL" id="AKS45801.1"/>
    </source>
</evidence>
<name>A0A0K0Y4L2_9RHOB</name>
<reference evidence="1 2" key="1">
    <citation type="journal article" date="2015" name="Genome Announc.">
        <title>Closed Genome Sequence of Octadecabacter temperatus SB1, the First Mesophilic Species of the Genus Octadecabacter.</title>
        <authorList>
            <person name="Voget S."/>
            <person name="Billerbeck S."/>
            <person name="Simon M."/>
            <person name="Daniel R."/>
        </authorList>
    </citation>
    <scope>NUCLEOTIDE SEQUENCE [LARGE SCALE GENOMIC DNA]</scope>
    <source>
        <strain evidence="1 2">SB1</strain>
    </source>
</reference>
<organism evidence="1 2">
    <name type="scientific">Octadecabacter temperatus</name>
    <dbReference type="NCBI Taxonomy" id="1458307"/>
    <lineage>
        <taxon>Bacteria</taxon>
        <taxon>Pseudomonadati</taxon>
        <taxon>Pseudomonadota</taxon>
        <taxon>Alphaproteobacteria</taxon>
        <taxon>Rhodobacterales</taxon>
        <taxon>Roseobacteraceae</taxon>
        <taxon>Octadecabacter</taxon>
    </lineage>
</organism>
<dbReference type="EMBL" id="CP012160">
    <property type="protein sequence ID" value="AKS45801.1"/>
    <property type="molecule type" value="Genomic_DNA"/>
</dbReference>
<dbReference type="Proteomes" id="UP000067444">
    <property type="component" value="Chromosome"/>
</dbReference>
<dbReference type="GO" id="GO:0008270">
    <property type="term" value="F:zinc ion binding"/>
    <property type="evidence" value="ECO:0007669"/>
    <property type="project" value="InterPro"/>
</dbReference>
<dbReference type="PROSITE" id="PS50966">
    <property type="entry name" value="ZF_SWIM"/>
    <property type="match status" value="1"/>
</dbReference>
<dbReference type="OrthoDB" id="7875935at2"/>
<dbReference type="InterPro" id="IPR007527">
    <property type="entry name" value="Znf_SWIM"/>
</dbReference>